<organism evidence="1 2">
    <name type="scientific">Phaeobacter gallaeciensis</name>
    <dbReference type="NCBI Taxonomy" id="60890"/>
    <lineage>
        <taxon>Bacteria</taxon>
        <taxon>Pseudomonadati</taxon>
        <taxon>Pseudomonadota</taxon>
        <taxon>Alphaproteobacteria</taxon>
        <taxon>Rhodobacterales</taxon>
        <taxon>Roseobacteraceae</taxon>
        <taxon>Phaeobacter</taxon>
    </lineage>
</organism>
<evidence type="ECO:0000313" key="2">
    <source>
        <dbReference type="Proteomes" id="UP000092565"/>
    </source>
</evidence>
<keyword evidence="2" id="KW-1185">Reference proteome</keyword>
<protein>
    <recommendedName>
        <fullName evidence="3">Calx-beta domain-containing protein</fullName>
    </recommendedName>
</protein>
<dbReference type="Gene3D" id="2.60.40.2030">
    <property type="match status" value="1"/>
</dbReference>
<dbReference type="NCBIfam" id="NF033679">
    <property type="entry name" value="DNRLRE_dom"/>
    <property type="match status" value="1"/>
</dbReference>
<dbReference type="InterPro" id="IPR011042">
    <property type="entry name" value="6-blade_b-propeller_TolB-like"/>
</dbReference>
<evidence type="ECO:0000313" key="1">
    <source>
        <dbReference type="EMBL" id="ANP36154.1"/>
    </source>
</evidence>
<dbReference type="AlphaFoldDB" id="A0A1B0ZPZ6"/>
<dbReference type="SUPFAM" id="SSF141072">
    <property type="entry name" value="CalX-like"/>
    <property type="match status" value="1"/>
</dbReference>
<dbReference type="OrthoDB" id="7792944at2"/>
<dbReference type="SUPFAM" id="SSF63825">
    <property type="entry name" value="YWTD domain"/>
    <property type="match status" value="1"/>
</dbReference>
<sequence>MSTTANQKYLYDFDDPIDAFIWKNASDDRYDSTPDVYVDGFHNSPGETLGFVNFSNAFGDGEDQIPFGPIISSIWTGLANWNWDTTGVCSLTDNSSAHRSSGGLFSGTGVIEVMRSLQSWSYGIESFGWLFGSNGSTDRSVQLHEDDVAPTYTMIEQAAAAYVPAAENAAEVTTSFQQNVGGYLGTIDTYIRESRADRSYDTKPVVYVDGADKAGGEMQGLIRFSEIFGNGPGQIPLGATITSATLTLVLSNGTRDSVAFHLMAGDWTSQADITWNGFGNGIQTDDVEAFSSPDVVLSRLNKGTELIDVTQSLQAWSDGLANNGWLMTVGGDNGLRFGSSESGTAPILSVTYSIPTDPVPGITVTESDGSTIVTEDGEGDSLSVSLETAPTADVTITVSTSGPDDIGFTPQTLTFTSENWQTPQTILLSAIDDTITEGTENFTLILTTSSPDTDYDGRTSSVSVAVIDNDAVVQPLSPEVVAIHNTTDYFPDDPSGYGSGDPSGIAYVPELDLLFIVDSEHNESPYFSSVNLFATRLDGTYVDAFSLISYTDEPTGVAYNPFNSLLYITDDDANKIFITDPNDPTVLLGQIDVGALDIQDAEDPVIDPATGHIFLLNGANRELVELSATGDLIERTVLPSEIEDTEGLAYDAAQDVFYISSGSTRGTIFEVDRECNILASTDPLNDYRSPITGGKPKLKGLELAPSSDPNDGDKMSLYAVDYGYDQEPDGRLFEINLHNDWAIA</sequence>
<accession>A0A1B0ZPZ6</accession>
<evidence type="ECO:0008006" key="3">
    <source>
        <dbReference type="Google" id="ProtNLM"/>
    </source>
</evidence>
<dbReference type="InterPro" id="IPR038081">
    <property type="entry name" value="CalX-like_sf"/>
</dbReference>
<gene>
    <name evidence="1" type="ORF">JL2886_01234</name>
</gene>
<name>A0A1B0ZPZ6_9RHOB</name>
<reference evidence="1 2" key="1">
    <citation type="submission" date="2016-04" db="EMBL/GenBank/DDBJ databases">
        <authorList>
            <person name="Evans L.H."/>
            <person name="Alamgir A."/>
            <person name="Owens N."/>
            <person name="Weber N.D."/>
            <person name="Virtaneva K."/>
            <person name="Barbian K."/>
            <person name="Babar A."/>
            <person name="Rosenke K."/>
        </authorList>
    </citation>
    <scope>NUCLEOTIDE SEQUENCE [LARGE SCALE GENOMIC DNA]</scope>
    <source>
        <strain evidence="1 2">JL2886</strain>
    </source>
</reference>
<dbReference type="Gene3D" id="2.120.10.30">
    <property type="entry name" value="TolB, C-terminal domain"/>
    <property type="match status" value="1"/>
</dbReference>
<proteinExistence type="predicted"/>
<dbReference type="RefSeq" id="WP_065271167.1">
    <property type="nucleotide sequence ID" value="NZ_CP015124.1"/>
</dbReference>
<dbReference type="EMBL" id="CP015124">
    <property type="protein sequence ID" value="ANP36154.1"/>
    <property type="molecule type" value="Genomic_DNA"/>
</dbReference>
<dbReference type="Proteomes" id="UP000092565">
    <property type="component" value="Chromosome"/>
</dbReference>